<keyword evidence="3" id="KW-0175">Coiled coil</keyword>
<dbReference type="PROSITE" id="PS51519">
    <property type="entry name" value="RWP_RK"/>
    <property type="match status" value="1"/>
</dbReference>
<dbReference type="InterPro" id="IPR044607">
    <property type="entry name" value="RKD-like"/>
</dbReference>
<evidence type="ECO:0000259" key="7">
    <source>
        <dbReference type="PROSITE" id="PS51519"/>
    </source>
</evidence>
<gene>
    <name evidence="8" type="ORF">CTI12_AA463940</name>
</gene>
<keyword evidence="5" id="KW-0804">Transcription</keyword>
<dbReference type="OrthoDB" id="6270329at2759"/>
<evidence type="ECO:0000313" key="9">
    <source>
        <dbReference type="Proteomes" id="UP000245207"/>
    </source>
</evidence>
<keyword evidence="2" id="KW-0805">Transcription regulation</keyword>
<dbReference type="AlphaFoldDB" id="A0A2U1L1B1"/>
<keyword evidence="9" id="KW-1185">Reference proteome</keyword>
<proteinExistence type="predicted"/>
<name>A0A2U1L1B1_ARTAN</name>
<protein>
    <submittedName>
        <fullName evidence="8">RWP-RK domain protein</fullName>
    </submittedName>
</protein>
<dbReference type="PANTHER" id="PTHR46373:SF2">
    <property type="entry name" value="RWP-RK DOMAIN-CONTAINING PROTEIN"/>
    <property type="match status" value="1"/>
</dbReference>
<comment type="caution">
    <text evidence="8">The sequence shown here is derived from an EMBL/GenBank/DDBJ whole genome shotgun (WGS) entry which is preliminary data.</text>
</comment>
<dbReference type="Proteomes" id="UP000245207">
    <property type="component" value="Unassembled WGS sequence"/>
</dbReference>
<evidence type="ECO:0000256" key="5">
    <source>
        <dbReference type="ARBA" id="ARBA00023163"/>
    </source>
</evidence>
<dbReference type="GO" id="GO:0003677">
    <property type="term" value="F:DNA binding"/>
    <property type="evidence" value="ECO:0007669"/>
    <property type="project" value="UniProtKB-KW"/>
</dbReference>
<accession>A0A2U1L1B1</accession>
<reference evidence="8 9" key="1">
    <citation type="journal article" date="2018" name="Mol. Plant">
        <title>The genome of Artemisia annua provides insight into the evolution of Asteraceae family and artemisinin biosynthesis.</title>
        <authorList>
            <person name="Shen Q."/>
            <person name="Zhang L."/>
            <person name="Liao Z."/>
            <person name="Wang S."/>
            <person name="Yan T."/>
            <person name="Shi P."/>
            <person name="Liu M."/>
            <person name="Fu X."/>
            <person name="Pan Q."/>
            <person name="Wang Y."/>
            <person name="Lv Z."/>
            <person name="Lu X."/>
            <person name="Zhang F."/>
            <person name="Jiang W."/>
            <person name="Ma Y."/>
            <person name="Chen M."/>
            <person name="Hao X."/>
            <person name="Li L."/>
            <person name="Tang Y."/>
            <person name="Lv G."/>
            <person name="Zhou Y."/>
            <person name="Sun X."/>
            <person name="Brodelius P.E."/>
            <person name="Rose J.K.C."/>
            <person name="Tang K."/>
        </authorList>
    </citation>
    <scope>NUCLEOTIDE SEQUENCE [LARGE SCALE GENOMIC DNA]</scope>
    <source>
        <strain evidence="9">cv. Huhao1</strain>
        <tissue evidence="8">Leaf</tissue>
    </source>
</reference>
<dbReference type="EMBL" id="PKPP01012188">
    <property type="protein sequence ID" value="PWA42798.1"/>
    <property type="molecule type" value="Genomic_DNA"/>
</dbReference>
<comment type="function">
    <text evidence="1">Putative transcription factor.</text>
</comment>
<evidence type="ECO:0000256" key="3">
    <source>
        <dbReference type="ARBA" id="ARBA00023054"/>
    </source>
</evidence>
<dbReference type="Pfam" id="PF02042">
    <property type="entry name" value="RWP-RK"/>
    <property type="match status" value="1"/>
</dbReference>
<evidence type="ECO:0000256" key="6">
    <source>
        <dbReference type="ARBA" id="ARBA00023242"/>
    </source>
</evidence>
<evidence type="ECO:0000313" key="8">
    <source>
        <dbReference type="EMBL" id="PWA42798.1"/>
    </source>
</evidence>
<organism evidence="8 9">
    <name type="scientific">Artemisia annua</name>
    <name type="common">Sweet wormwood</name>
    <dbReference type="NCBI Taxonomy" id="35608"/>
    <lineage>
        <taxon>Eukaryota</taxon>
        <taxon>Viridiplantae</taxon>
        <taxon>Streptophyta</taxon>
        <taxon>Embryophyta</taxon>
        <taxon>Tracheophyta</taxon>
        <taxon>Spermatophyta</taxon>
        <taxon>Magnoliopsida</taxon>
        <taxon>eudicotyledons</taxon>
        <taxon>Gunneridae</taxon>
        <taxon>Pentapetalae</taxon>
        <taxon>asterids</taxon>
        <taxon>campanulids</taxon>
        <taxon>Asterales</taxon>
        <taxon>Asteraceae</taxon>
        <taxon>Asteroideae</taxon>
        <taxon>Anthemideae</taxon>
        <taxon>Artemisiinae</taxon>
        <taxon>Artemisia</taxon>
    </lineage>
</organism>
<dbReference type="GO" id="GO:0003700">
    <property type="term" value="F:DNA-binding transcription factor activity"/>
    <property type="evidence" value="ECO:0007669"/>
    <property type="project" value="InterPro"/>
</dbReference>
<dbReference type="InterPro" id="IPR003035">
    <property type="entry name" value="RWP-RK_dom"/>
</dbReference>
<evidence type="ECO:0000256" key="1">
    <source>
        <dbReference type="ARBA" id="ARBA00004049"/>
    </source>
</evidence>
<sequence length="234" mass="26826">MEYKSWSYAVTKITTQRLRKPINKPKRKRLIKASALCIPSIISEDETKKSNAIVDLETGIGPFGSELPENDKSDAEVESAIGPIGNEALEYDNCDSEVVTKKKTKRDDASNLNTDFDLSHITREMITRHFYMAVDQAAKKLGVGLSSLKRQCRAMGIKRWPCRKLNSLQELIKHFQDPKEANKATYLQTMFPTNYPDYEEVEHTTLQIIHTTNYSNYEEMDNSHGYDYECNEES</sequence>
<keyword evidence="4" id="KW-0238">DNA-binding</keyword>
<dbReference type="PANTHER" id="PTHR46373">
    <property type="entry name" value="PROTEIN RKD4"/>
    <property type="match status" value="1"/>
</dbReference>
<feature type="domain" description="RWP-RK" evidence="7">
    <location>
        <begin position="100"/>
        <end position="188"/>
    </location>
</feature>
<evidence type="ECO:0000256" key="2">
    <source>
        <dbReference type="ARBA" id="ARBA00023015"/>
    </source>
</evidence>
<keyword evidence="6" id="KW-0539">Nucleus</keyword>
<evidence type="ECO:0000256" key="4">
    <source>
        <dbReference type="ARBA" id="ARBA00023125"/>
    </source>
</evidence>